<feature type="domain" description="Peptidase S12 Pab87-related C-terminal" evidence="4">
    <location>
        <begin position="361"/>
        <end position="439"/>
    </location>
</feature>
<dbReference type="SUPFAM" id="SSF56601">
    <property type="entry name" value="beta-lactamase/transpeptidase-like"/>
    <property type="match status" value="1"/>
</dbReference>
<dbReference type="InterPro" id="IPR021860">
    <property type="entry name" value="Peptidase_S12_Pab87-rel_C"/>
</dbReference>
<dbReference type="Pfam" id="PF00144">
    <property type="entry name" value="Beta-lactamase"/>
    <property type="match status" value="1"/>
</dbReference>
<dbReference type="InterPro" id="IPR050491">
    <property type="entry name" value="AmpC-like"/>
</dbReference>
<dbReference type="Pfam" id="PF11954">
    <property type="entry name" value="DUF3471"/>
    <property type="match status" value="1"/>
</dbReference>
<comment type="subcellular location">
    <subcellularLocation>
        <location evidence="1">Membrane</location>
    </subcellularLocation>
</comment>
<keyword evidence="2" id="KW-0472">Membrane</keyword>
<comment type="caution">
    <text evidence="5">The sequence shown here is derived from an EMBL/GenBank/DDBJ whole genome shotgun (WGS) entry which is preliminary data.</text>
</comment>
<dbReference type="AlphaFoldDB" id="A0A1R1QKA8"/>
<name>A0A1R1QKA8_9BACI</name>
<evidence type="ECO:0000256" key="1">
    <source>
        <dbReference type="ARBA" id="ARBA00004370"/>
    </source>
</evidence>
<proteinExistence type="predicted"/>
<evidence type="ECO:0000256" key="2">
    <source>
        <dbReference type="ARBA" id="ARBA00023136"/>
    </source>
</evidence>
<dbReference type="RefSeq" id="WP_076761289.1">
    <property type="nucleotide sequence ID" value="NZ_JARMMK010000005.1"/>
</dbReference>
<organism evidence="5 6">
    <name type="scientific">Bacillus swezeyi</name>
    <dbReference type="NCBI Taxonomy" id="1925020"/>
    <lineage>
        <taxon>Bacteria</taxon>
        <taxon>Bacillati</taxon>
        <taxon>Bacillota</taxon>
        <taxon>Bacilli</taxon>
        <taxon>Bacillales</taxon>
        <taxon>Bacillaceae</taxon>
        <taxon>Bacillus</taxon>
    </lineage>
</organism>
<gene>
    <name evidence="5" type="ORF">BW143_12510</name>
</gene>
<evidence type="ECO:0000259" key="4">
    <source>
        <dbReference type="Pfam" id="PF11954"/>
    </source>
</evidence>
<feature type="domain" description="Beta-lactamase-related" evidence="3">
    <location>
        <begin position="16"/>
        <end position="339"/>
    </location>
</feature>
<evidence type="ECO:0000259" key="3">
    <source>
        <dbReference type="Pfam" id="PF00144"/>
    </source>
</evidence>
<dbReference type="Proteomes" id="UP000187367">
    <property type="component" value="Unassembled WGS sequence"/>
</dbReference>
<dbReference type="PANTHER" id="PTHR46825">
    <property type="entry name" value="D-ALANYL-D-ALANINE-CARBOXYPEPTIDASE/ENDOPEPTIDASE AMPH"/>
    <property type="match status" value="1"/>
</dbReference>
<accession>A0A1R1RY93</accession>
<keyword evidence="6" id="KW-1185">Reference proteome</keyword>
<dbReference type="GO" id="GO:0016020">
    <property type="term" value="C:membrane"/>
    <property type="evidence" value="ECO:0007669"/>
    <property type="project" value="UniProtKB-SubCell"/>
</dbReference>
<dbReference type="OrthoDB" id="9803467at2"/>
<dbReference type="PANTHER" id="PTHR46825:SF11">
    <property type="entry name" value="PENICILLIN-BINDING PROTEIN 4"/>
    <property type="match status" value="1"/>
</dbReference>
<dbReference type="EMBL" id="MTJL01000023">
    <property type="protein sequence ID" value="OMI05034.1"/>
    <property type="molecule type" value="Genomic_DNA"/>
</dbReference>
<evidence type="ECO:0000313" key="6">
    <source>
        <dbReference type="Proteomes" id="UP000187367"/>
    </source>
</evidence>
<protein>
    <submittedName>
        <fullName evidence="5">Penicillin-binding protein</fullName>
    </submittedName>
</protein>
<sequence>MKQKKRDRLANLFSVLGERNHLNAAVLVAEDGDILYQDSFGYSNVPKKRLLQDNSLFELASLSKPFTALGIMQLAQQGAVNIEDSVECWIPEFPYQGVTIHHLLTHTSGLPDYFEWFLNHWDHNKIAVNQDIVDMLINHQPPGYFTPGEGWLYSNTGYVLLAVIIEKASGLSFADFMKKSIFHPVNMRSTRVYNRRLQPEIIDDYAFGYVYDVHTGQYVLPDDLEETEYVYYLDGIQGDGTVNSTIQDLFLFDKALYTDSLINQASKELAFSPARLKNGETVDYGCGWVLQDNPEKGRIVSHSGGWPGYSTMMIRYIDHQKTFIYLSNVEQDDEYEQAIFKAVDNILFDQAYTIPDRPADKKKKEIDPAIYRRYIGIYSFQDGTDVYVTSEKERLYMQIAGQVRFELFPSSETRFFLRSLSVEVEFIVEENAASRLIIFQNGAEEEAARVPESDRKE</sequence>
<reference evidence="5 6" key="1">
    <citation type="submission" date="2017-01" db="EMBL/GenBank/DDBJ databases">
        <title>Bacillus phylogenomics.</title>
        <authorList>
            <person name="Dunlap C."/>
        </authorList>
    </citation>
    <scope>NUCLEOTIDE SEQUENCE [LARGE SCALE GENOMIC DNA]</scope>
    <source>
        <strain evidence="5 6">NRRL B-41282</strain>
    </source>
</reference>
<dbReference type="InterPro" id="IPR012338">
    <property type="entry name" value="Beta-lactam/transpept-like"/>
</dbReference>
<evidence type="ECO:0000313" key="5">
    <source>
        <dbReference type="EMBL" id="OMI05034.1"/>
    </source>
</evidence>
<dbReference type="Gene3D" id="3.40.710.10">
    <property type="entry name" value="DD-peptidase/beta-lactamase superfamily"/>
    <property type="match status" value="1"/>
</dbReference>
<accession>A0A1R1QKA8</accession>
<dbReference type="InterPro" id="IPR001466">
    <property type="entry name" value="Beta-lactam-related"/>
</dbReference>